<name>A0A9P4IWJ0_9PEZI</name>
<gene>
    <name evidence="2" type="ORF">K461DRAFT_283139</name>
</gene>
<evidence type="ECO:0000313" key="2">
    <source>
        <dbReference type="EMBL" id="KAF2148053.1"/>
    </source>
</evidence>
<dbReference type="SUPFAM" id="SSF81383">
    <property type="entry name" value="F-box domain"/>
    <property type="match status" value="1"/>
</dbReference>
<dbReference type="PROSITE" id="PS50181">
    <property type="entry name" value="FBOX"/>
    <property type="match status" value="1"/>
</dbReference>
<dbReference type="OrthoDB" id="2520703at2759"/>
<sequence length="419" mass="47122">MYLPQEVLRNIANHLEFAHLLHFSRVNRTWNQIAQPAIYGHLTLKYTNYGRLYLLLRTITNRPERGKLIRRLTLDPWYPFGHNLGNELKFEPAPPEVTTQLVAAVGTLSLTSEMASLLRLGLEQSSTDAGLALLLCLCPAIEYISLEPCHDISDTIVMSVLAAANEETSNFPLPPDIFRSNVGWPLLAKARVENADPESCTRVDEVESLIFLPALRTFQGHGLGLIDPEFDTSLISNIREVFLEHSLLNADGLETLLKACPDLITFSIELGDGCMGEHCDLSWIELGAVLREHGSYLETFMVSSWASYGFFDDLDETMGPLTALTSLRVLRLPYDALFGRSLPPPHAQRLKDILPKNLKSLCLQAQNMDDGIRRLCDKQVREVRDSFGFEGLRIRELIVLPDDYKISLATRFDEVDWAA</sequence>
<dbReference type="EMBL" id="ML996094">
    <property type="protein sequence ID" value="KAF2148053.1"/>
    <property type="molecule type" value="Genomic_DNA"/>
</dbReference>
<evidence type="ECO:0000259" key="1">
    <source>
        <dbReference type="PROSITE" id="PS50181"/>
    </source>
</evidence>
<keyword evidence="3" id="KW-1185">Reference proteome</keyword>
<dbReference type="InterPro" id="IPR036047">
    <property type="entry name" value="F-box-like_dom_sf"/>
</dbReference>
<reference evidence="2" key="1">
    <citation type="journal article" date="2020" name="Stud. Mycol.">
        <title>101 Dothideomycetes genomes: a test case for predicting lifestyles and emergence of pathogens.</title>
        <authorList>
            <person name="Haridas S."/>
            <person name="Albert R."/>
            <person name="Binder M."/>
            <person name="Bloem J."/>
            <person name="Labutti K."/>
            <person name="Salamov A."/>
            <person name="Andreopoulos B."/>
            <person name="Baker S."/>
            <person name="Barry K."/>
            <person name="Bills G."/>
            <person name="Bluhm B."/>
            <person name="Cannon C."/>
            <person name="Castanera R."/>
            <person name="Culley D."/>
            <person name="Daum C."/>
            <person name="Ezra D."/>
            <person name="Gonzalez J."/>
            <person name="Henrissat B."/>
            <person name="Kuo A."/>
            <person name="Liang C."/>
            <person name="Lipzen A."/>
            <person name="Lutzoni F."/>
            <person name="Magnuson J."/>
            <person name="Mondo S."/>
            <person name="Nolan M."/>
            <person name="Ohm R."/>
            <person name="Pangilinan J."/>
            <person name="Park H.-J."/>
            <person name="Ramirez L."/>
            <person name="Alfaro M."/>
            <person name="Sun H."/>
            <person name="Tritt A."/>
            <person name="Yoshinaga Y."/>
            <person name="Zwiers L.-H."/>
            <person name="Turgeon B."/>
            <person name="Goodwin S."/>
            <person name="Spatafora J."/>
            <person name="Crous P."/>
            <person name="Grigoriev I."/>
        </authorList>
    </citation>
    <scope>NUCLEOTIDE SEQUENCE</scope>
    <source>
        <strain evidence="2">CBS 260.36</strain>
    </source>
</reference>
<dbReference type="Pfam" id="PF12937">
    <property type="entry name" value="F-box-like"/>
    <property type="match status" value="1"/>
</dbReference>
<organism evidence="2 3">
    <name type="scientific">Myriangium duriaei CBS 260.36</name>
    <dbReference type="NCBI Taxonomy" id="1168546"/>
    <lineage>
        <taxon>Eukaryota</taxon>
        <taxon>Fungi</taxon>
        <taxon>Dikarya</taxon>
        <taxon>Ascomycota</taxon>
        <taxon>Pezizomycotina</taxon>
        <taxon>Dothideomycetes</taxon>
        <taxon>Dothideomycetidae</taxon>
        <taxon>Myriangiales</taxon>
        <taxon>Myriangiaceae</taxon>
        <taxon>Myriangium</taxon>
    </lineage>
</organism>
<dbReference type="AlphaFoldDB" id="A0A9P4IWJ0"/>
<accession>A0A9P4IWJ0</accession>
<proteinExistence type="predicted"/>
<dbReference type="CDD" id="cd09917">
    <property type="entry name" value="F-box_SF"/>
    <property type="match status" value="1"/>
</dbReference>
<comment type="caution">
    <text evidence="2">The sequence shown here is derived from an EMBL/GenBank/DDBJ whole genome shotgun (WGS) entry which is preliminary data.</text>
</comment>
<feature type="domain" description="F-box" evidence="1">
    <location>
        <begin position="1"/>
        <end position="42"/>
    </location>
</feature>
<protein>
    <recommendedName>
        <fullName evidence="1">F-box domain-containing protein</fullName>
    </recommendedName>
</protein>
<dbReference type="Proteomes" id="UP000799439">
    <property type="component" value="Unassembled WGS sequence"/>
</dbReference>
<dbReference type="InterPro" id="IPR001810">
    <property type="entry name" value="F-box_dom"/>
</dbReference>
<evidence type="ECO:0000313" key="3">
    <source>
        <dbReference type="Proteomes" id="UP000799439"/>
    </source>
</evidence>
<dbReference type="Gene3D" id="1.20.1280.50">
    <property type="match status" value="1"/>
</dbReference>